<evidence type="ECO:0000256" key="1">
    <source>
        <dbReference type="SAM" id="MobiDB-lite"/>
    </source>
</evidence>
<dbReference type="RefSeq" id="WP_131814302.1">
    <property type="nucleotide sequence ID" value="NZ_FOTQ01000001.1"/>
</dbReference>
<dbReference type="AlphaFoldDB" id="A0A1I4HHY5"/>
<dbReference type="STRING" id="254406.SAMN04488042_10187"/>
<keyword evidence="3" id="KW-1185">Reference proteome</keyword>
<feature type="region of interest" description="Disordered" evidence="1">
    <location>
        <begin position="31"/>
        <end position="57"/>
    </location>
</feature>
<sequence>MPLNFARLTPPLLRGLLTLYRIRGRMDLPASSKSRECSRAPKSHPDFAPRTSPPGAARDALAGSMLWYATPRDF</sequence>
<proteinExistence type="predicted"/>
<dbReference type="EMBL" id="FOTQ01000001">
    <property type="protein sequence ID" value="SFL41006.1"/>
    <property type="molecule type" value="Genomic_DNA"/>
</dbReference>
<protein>
    <submittedName>
        <fullName evidence="2">Uncharacterized protein</fullName>
    </submittedName>
</protein>
<feature type="compositionally biased region" description="Basic and acidic residues" evidence="1">
    <location>
        <begin position="33"/>
        <end position="47"/>
    </location>
</feature>
<name>A0A1I4HHY5_9RHOB</name>
<gene>
    <name evidence="2" type="ORF">SAMN04488042_10187</name>
</gene>
<organism evidence="2 3">
    <name type="scientific">Shimia aestuarii</name>
    <dbReference type="NCBI Taxonomy" id="254406"/>
    <lineage>
        <taxon>Bacteria</taxon>
        <taxon>Pseudomonadati</taxon>
        <taxon>Pseudomonadota</taxon>
        <taxon>Alphaproteobacteria</taxon>
        <taxon>Rhodobacterales</taxon>
        <taxon>Roseobacteraceae</taxon>
    </lineage>
</organism>
<dbReference type="Proteomes" id="UP000199144">
    <property type="component" value="Unassembled WGS sequence"/>
</dbReference>
<evidence type="ECO:0000313" key="2">
    <source>
        <dbReference type="EMBL" id="SFL41006.1"/>
    </source>
</evidence>
<accession>A0A1I4HHY5</accession>
<reference evidence="2 3" key="1">
    <citation type="submission" date="2016-10" db="EMBL/GenBank/DDBJ databases">
        <authorList>
            <person name="de Groot N.N."/>
        </authorList>
    </citation>
    <scope>NUCLEOTIDE SEQUENCE [LARGE SCALE GENOMIC DNA]</scope>
    <source>
        <strain evidence="2 3">DSM 15283</strain>
    </source>
</reference>
<evidence type="ECO:0000313" key="3">
    <source>
        <dbReference type="Proteomes" id="UP000199144"/>
    </source>
</evidence>